<keyword evidence="3" id="KW-0732">Signal</keyword>
<feature type="chain" id="PRO_5045945877" evidence="3">
    <location>
        <begin position="45"/>
        <end position="123"/>
    </location>
</feature>
<evidence type="ECO:0000313" key="4">
    <source>
        <dbReference type="EMBL" id="GAA1975382.1"/>
    </source>
</evidence>
<sequence length="123" mass="12672">MRDKADWHRFRRSGEERVTTKVRAAVPAMVLGALLALCSATVCAAPAAAAPPPVAAAVAAPPPATPSTAPPAAPQGPKIDPAQNSQANADKTKNKVIIGVIAAVLLVIVVWGRRIRSRAEKNG</sequence>
<name>A0ABP5DAE6_9PSEU</name>
<keyword evidence="2" id="KW-1133">Transmembrane helix</keyword>
<reference evidence="5" key="1">
    <citation type="journal article" date="2019" name="Int. J. Syst. Evol. Microbiol.">
        <title>The Global Catalogue of Microorganisms (GCM) 10K type strain sequencing project: providing services to taxonomists for standard genome sequencing and annotation.</title>
        <authorList>
            <consortium name="The Broad Institute Genomics Platform"/>
            <consortium name="The Broad Institute Genome Sequencing Center for Infectious Disease"/>
            <person name="Wu L."/>
            <person name="Ma J."/>
        </authorList>
    </citation>
    <scope>NUCLEOTIDE SEQUENCE [LARGE SCALE GENOMIC DNA]</scope>
    <source>
        <strain evidence="5">JCM 14545</strain>
    </source>
</reference>
<accession>A0ABP5DAE6</accession>
<evidence type="ECO:0000313" key="5">
    <source>
        <dbReference type="Proteomes" id="UP001501116"/>
    </source>
</evidence>
<proteinExistence type="predicted"/>
<organism evidence="4 5">
    <name type="scientific">Amycolatopsis minnesotensis</name>
    <dbReference type="NCBI Taxonomy" id="337894"/>
    <lineage>
        <taxon>Bacteria</taxon>
        <taxon>Bacillati</taxon>
        <taxon>Actinomycetota</taxon>
        <taxon>Actinomycetes</taxon>
        <taxon>Pseudonocardiales</taxon>
        <taxon>Pseudonocardiaceae</taxon>
        <taxon>Amycolatopsis</taxon>
    </lineage>
</organism>
<dbReference type="EMBL" id="BAAANN010000026">
    <property type="protein sequence ID" value="GAA1975382.1"/>
    <property type="molecule type" value="Genomic_DNA"/>
</dbReference>
<keyword evidence="2" id="KW-0812">Transmembrane</keyword>
<comment type="caution">
    <text evidence="4">The sequence shown here is derived from an EMBL/GenBank/DDBJ whole genome shotgun (WGS) entry which is preliminary data.</text>
</comment>
<evidence type="ECO:0000256" key="3">
    <source>
        <dbReference type="SAM" id="SignalP"/>
    </source>
</evidence>
<gene>
    <name evidence="4" type="ORF">GCM10009754_58460</name>
</gene>
<feature type="region of interest" description="Disordered" evidence="1">
    <location>
        <begin position="54"/>
        <end position="88"/>
    </location>
</feature>
<feature type="transmembrane region" description="Helical" evidence="2">
    <location>
        <begin position="96"/>
        <end position="112"/>
    </location>
</feature>
<feature type="signal peptide" evidence="3">
    <location>
        <begin position="1"/>
        <end position="44"/>
    </location>
</feature>
<dbReference type="Proteomes" id="UP001501116">
    <property type="component" value="Unassembled WGS sequence"/>
</dbReference>
<keyword evidence="5" id="KW-1185">Reference proteome</keyword>
<evidence type="ECO:0000256" key="2">
    <source>
        <dbReference type="SAM" id="Phobius"/>
    </source>
</evidence>
<feature type="compositionally biased region" description="Pro residues" evidence="1">
    <location>
        <begin position="54"/>
        <end position="74"/>
    </location>
</feature>
<evidence type="ECO:0000256" key="1">
    <source>
        <dbReference type="SAM" id="MobiDB-lite"/>
    </source>
</evidence>
<protein>
    <submittedName>
        <fullName evidence="4">Uncharacterized protein</fullName>
    </submittedName>
</protein>
<keyword evidence="2" id="KW-0472">Membrane</keyword>